<dbReference type="Gene3D" id="2.70.70.10">
    <property type="entry name" value="Glucose Permease (Domain IIA)"/>
    <property type="match status" value="1"/>
</dbReference>
<dbReference type="Pfam" id="PF01551">
    <property type="entry name" value="Peptidase_M23"/>
    <property type="match status" value="1"/>
</dbReference>
<dbReference type="InterPro" id="IPR016047">
    <property type="entry name" value="M23ase_b-sheet_dom"/>
</dbReference>
<keyword evidence="8" id="KW-0482">Metalloprotease</keyword>
<evidence type="ECO:0000256" key="3">
    <source>
        <dbReference type="ARBA" id="ARBA00006646"/>
    </source>
</evidence>
<dbReference type="SUPFAM" id="SSF51261">
    <property type="entry name" value="Duplicated hybrid motif"/>
    <property type="match status" value="1"/>
</dbReference>
<keyword evidence="7" id="KW-0862">Zinc</keyword>
<gene>
    <name evidence="11" type="primary">mepM</name>
    <name evidence="11" type="ORF">FVIR_GE00163</name>
</gene>
<comment type="cofactor">
    <cofactor evidence="1">
        <name>Zn(2+)</name>
        <dbReference type="ChEBI" id="CHEBI:29105"/>
    </cofactor>
</comment>
<dbReference type="InterPro" id="IPR011055">
    <property type="entry name" value="Dup_hybrid_motif"/>
</dbReference>
<dbReference type="GO" id="GO:0006508">
    <property type="term" value="P:proteolysis"/>
    <property type="evidence" value="ECO:0007669"/>
    <property type="project" value="UniProtKB-KW"/>
</dbReference>
<feature type="transmembrane region" description="Helical" evidence="9">
    <location>
        <begin position="21"/>
        <end position="44"/>
    </location>
</feature>
<dbReference type="STRING" id="1070130.FVIR_GE00163"/>
<comment type="subcellular location">
    <subcellularLocation>
        <location evidence="2">Cell membrane</location>
        <topology evidence="2">Single-pass membrane protein</topology>
    </subcellularLocation>
</comment>
<keyword evidence="6 11" id="KW-0378">Hydrolase</keyword>
<dbReference type="InterPro" id="IPR050570">
    <property type="entry name" value="Cell_wall_metabolism_enzyme"/>
</dbReference>
<dbReference type="PANTHER" id="PTHR21666:SF292">
    <property type="entry name" value="MUREIN DD-ENDOPEPTIDASE MEPM"/>
    <property type="match status" value="1"/>
</dbReference>
<evidence type="ECO:0000256" key="8">
    <source>
        <dbReference type="ARBA" id="ARBA00023049"/>
    </source>
</evidence>
<dbReference type="PANTHER" id="PTHR21666">
    <property type="entry name" value="PEPTIDASE-RELATED"/>
    <property type="match status" value="1"/>
</dbReference>
<evidence type="ECO:0000256" key="1">
    <source>
        <dbReference type="ARBA" id="ARBA00001947"/>
    </source>
</evidence>
<dbReference type="GO" id="GO:0005886">
    <property type="term" value="C:plasma membrane"/>
    <property type="evidence" value="ECO:0007669"/>
    <property type="project" value="UniProtKB-SubCell"/>
</dbReference>
<dbReference type="AlphaFoldDB" id="A0A143WQG8"/>
<dbReference type="OrthoDB" id="9805070at2"/>
<dbReference type="EC" id="3.4.24.-" evidence="11"/>
<dbReference type="InterPro" id="IPR018392">
    <property type="entry name" value="LysM"/>
</dbReference>
<evidence type="ECO:0000313" key="11">
    <source>
        <dbReference type="EMBL" id="CUX95982.1"/>
    </source>
</evidence>
<name>A0A143WQG8_9ENTR</name>
<comment type="similarity">
    <text evidence="3">Belongs to the peptidase M23B family.</text>
</comment>
<keyword evidence="4" id="KW-0645">Protease</keyword>
<dbReference type="KEGG" id="ged:FVIR_GE00163"/>
<dbReference type="FunFam" id="2.70.70.10:FF:000002">
    <property type="entry name" value="Murein DD-endopeptidase MepM"/>
    <property type="match status" value="1"/>
</dbReference>
<keyword evidence="9" id="KW-0812">Transmembrane</keyword>
<keyword evidence="9" id="KW-1133">Transmembrane helix</keyword>
<evidence type="ECO:0000259" key="10">
    <source>
        <dbReference type="PROSITE" id="PS51782"/>
    </source>
</evidence>
<reference evidence="12" key="1">
    <citation type="submission" date="2016-01" db="EMBL/GenBank/DDBJ databases">
        <authorList>
            <person name="Husnik F."/>
        </authorList>
    </citation>
    <scope>NUCLEOTIDE SEQUENCE [LARGE SCALE GENOMIC DNA]</scope>
</reference>
<evidence type="ECO:0000256" key="2">
    <source>
        <dbReference type="ARBA" id="ARBA00004162"/>
    </source>
</evidence>
<dbReference type="GO" id="GO:0004222">
    <property type="term" value="F:metalloendopeptidase activity"/>
    <property type="evidence" value="ECO:0007669"/>
    <property type="project" value="TreeGrafter"/>
</dbReference>
<dbReference type="Proteomes" id="UP000095665">
    <property type="component" value="Chromosome I"/>
</dbReference>
<dbReference type="InterPro" id="IPR045834">
    <property type="entry name" value="Csd3_N2"/>
</dbReference>
<dbReference type="CDD" id="cd12797">
    <property type="entry name" value="M23_peptidase"/>
    <property type="match status" value="1"/>
</dbReference>
<keyword evidence="9" id="KW-0472">Membrane</keyword>
<dbReference type="RefSeq" id="WP_067497705.1">
    <property type="nucleotide sequence ID" value="NZ_LN999832.1"/>
</dbReference>
<dbReference type="Gene3D" id="3.10.450.350">
    <property type="match status" value="2"/>
</dbReference>
<keyword evidence="12" id="KW-1185">Reference proteome</keyword>
<sequence>MQQIVRSFSMAFNHLPKYYRFIVWLLTIIIFIFLVWRPCIYSLILESFIGNIITIEDYQLCKIKSEVSKPVDQSNLKNKENFPKVPKDKLDKHVEREVGIHKYIISTGDTISSIFTQYSIDIADIAILIRKNPTLRHLKIGQSLSWILTSDGNLKRLIWNVSRYETRTFDRIKGGFKESINNITGKWQNMIITGQLNGSFIISASAAGLTGSDINAVIEALQWQLDFRKLHKGDRFSVLISRKIFNGKSTKSQLLGVRLHSSGKDYYAFRADDGKFYNRDAAGLVRGFMRFPTVKQFRVSSNFNLKRLNPVTGVISPHRGVDFAVPIGTPLLAVGDGEVIVSKRDNTAGNYVTIRHGRQYITRYMHLKKLFVKPGQKVKRGDRIALSGNTGRSTGPHLHYELWINHKAVNPLTAKLPDIESLTGRDRTEYLAHVKQILPQLQLN</sequence>
<dbReference type="Pfam" id="PF19425">
    <property type="entry name" value="Csd3_N2"/>
    <property type="match status" value="1"/>
</dbReference>
<organism evidence="11 12">
    <name type="scientific">Candidatus Gullanella endobia</name>
    <dbReference type="NCBI Taxonomy" id="1070130"/>
    <lineage>
        <taxon>Bacteria</taxon>
        <taxon>Pseudomonadati</taxon>
        <taxon>Pseudomonadota</taxon>
        <taxon>Gammaproteobacteria</taxon>
        <taxon>Enterobacterales</taxon>
        <taxon>Enterobacteriaceae</taxon>
        <taxon>Candidatus Gullanella</taxon>
    </lineage>
</organism>
<feature type="domain" description="LysM" evidence="10">
    <location>
        <begin position="101"/>
        <end position="146"/>
    </location>
</feature>
<evidence type="ECO:0000256" key="6">
    <source>
        <dbReference type="ARBA" id="ARBA00022801"/>
    </source>
</evidence>
<dbReference type="PROSITE" id="PS51782">
    <property type="entry name" value="LYSM"/>
    <property type="match status" value="1"/>
</dbReference>
<evidence type="ECO:0000256" key="5">
    <source>
        <dbReference type="ARBA" id="ARBA00022723"/>
    </source>
</evidence>
<evidence type="ECO:0000256" key="9">
    <source>
        <dbReference type="SAM" id="Phobius"/>
    </source>
</evidence>
<evidence type="ECO:0000256" key="4">
    <source>
        <dbReference type="ARBA" id="ARBA00022670"/>
    </source>
</evidence>
<keyword evidence="5" id="KW-0479">Metal-binding</keyword>
<accession>A0A143WQG8</accession>
<dbReference type="GO" id="GO:0046872">
    <property type="term" value="F:metal ion binding"/>
    <property type="evidence" value="ECO:0007669"/>
    <property type="project" value="UniProtKB-KW"/>
</dbReference>
<dbReference type="PATRIC" id="fig|1070130.3.peg.261"/>
<evidence type="ECO:0000256" key="7">
    <source>
        <dbReference type="ARBA" id="ARBA00022833"/>
    </source>
</evidence>
<dbReference type="EMBL" id="LN999832">
    <property type="protein sequence ID" value="CUX95982.1"/>
    <property type="molecule type" value="Genomic_DNA"/>
</dbReference>
<dbReference type="NCBIfam" id="NF008652">
    <property type="entry name" value="PRK11649.1"/>
    <property type="match status" value="1"/>
</dbReference>
<evidence type="ECO:0000313" key="12">
    <source>
        <dbReference type="Proteomes" id="UP000095665"/>
    </source>
</evidence>
<proteinExistence type="inferred from homology"/>
<protein>
    <submittedName>
        <fullName evidence="11">Murein DD-endopeptidase MepM</fullName>
        <ecNumber evidence="11">3.4.24.-</ecNumber>
    </submittedName>
</protein>